<dbReference type="Proteomes" id="UP000008177">
    <property type="component" value="Unplaced contigs"/>
</dbReference>
<proteinExistence type="predicted"/>
<reference evidence="2" key="1">
    <citation type="journal article" date="2011" name="PLoS Genet.">
        <title>Genomic analysis of the necrotrophic fungal pathogens Sclerotinia sclerotiorum and Botrytis cinerea.</title>
        <authorList>
            <person name="Amselem J."/>
            <person name="Cuomo C.A."/>
            <person name="van Kan J.A."/>
            <person name="Viaud M."/>
            <person name="Benito E.P."/>
            <person name="Couloux A."/>
            <person name="Coutinho P.M."/>
            <person name="de Vries R.P."/>
            <person name="Dyer P.S."/>
            <person name="Fillinger S."/>
            <person name="Fournier E."/>
            <person name="Gout L."/>
            <person name="Hahn M."/>
            <person name="Kohn L."/>
            <person name="Lapalu N."/>
            <person name="Plummer K.M."/>
            <person name="Pradier J.M."/>
            <person name="Quevillon E."/>
            <person name="Sharon A."/>
            <person name="Simon A."/>
            <person name="ten Have A."/>
            <person name="Tudzynski B."/>
            <person name="Tudzynski P."/>
            <person name="Wincker P."/>
            <person name="Andrew M."/>
            <person name="Anthouard V."/>
            <person name="Beever R.E."/>
            <person name="Beffa R."/>
            <person name="Benoit I."/>
            <person name="Bouzid O."/>
            <person name="Brault B."/>
            <person name="Chen Z."/>
            <person name="Choquer M."/>
            <person name="Collemare J."/>
            <person name="Cotton P."/>
            <person name="Danchin E.G."/>
            <person name="Da Silva C."/>
            <person name="Gautier A."/>
            <person name="Giraud C."/>
            <person name="Giraud T."/>
            <person name="Gonzalez C."/>
            <person name="Grossetete S."/>
            <person name="Guldener U."/>
            <person name="Henrissat B."/>
            <person name="Howlett B.J."/>
            <person name="Kodira C."/>
            <person name="Kretschmer M."/>
            <person name="Lappartient A."/>
            <person name="Leroch M."/>
            <person name="Levis C."/>
            <person name="Mauceli E."/>
            <person name="Neuveglise C."/>
            <person name="Oeser B."/>
            <person name="Pearson M."/>
            <person name="Poulain J."/>
            <person name="Poussereau N."/>
            <person name="Quesneville H."/>
            <person name="Rascle C."/>
            <person name="Schumacher J."/>
            <person name="Segurens B."/>
            <person name="Sexton A."/>
            <person name="Silva E."/>
            <person name="Sirven C."/>
            <person name="Soanes D.M."/>
            <person name="Talbot N.J."/>
            <person name="Templeton M."/>
            <person name="Yandava C."/>
            <person name="Yarden O."/>
            <person name="Zeng Q."/>
            <person name="Rollins J.A."/>
            <person name="Lebrun M.H."/>
            <person name="Dickman M."/>
        </authorList>
    </citation>
    <scope>NUCLEOTIDE SEQUENCE [LARGE SCALE GENOMIC DNA]</scope>
    <source>
        <strain evidence="2">T4</strain>
    </source>
</reference>
<dbReference type="InParanoid" id="G2Y2F5"/>
<dbReference type="AlphaFoldDB" id="G2Y2F5"/>
<protein>
    <submittedName>
        <fullName evidence="1">Uncharacterized protein</fullName>
    </submittedName>
</protein>
<evidence type="ECO:0000313" key="2">
    <source>
        <dbReference type="Proteomes" id="UP000008177"/>
    </source>
</evidence>
<accession>G2Y2F5</accession>
<dbReference type="EMBL" id="FQ790283">
    <property type="protein sequence ID" value="CCD46845.1"/>
    <property type="molecule type" value="Genomic_DNA"/>
</dbReference>
<dbReference type="HOGENOM" id="CLU_3124795_0_0_1"/>
<organism evidence="1 2">
    <name type="scientific">Botryotinia fuckeliana (strain T4)</name>
    <name type="common">Noble rot fungus</name>
    <name type="synonym">Botrytis cinerea</name>
    <dbReference type="NCBI Taxonomy" id="999810"/>
    <lineage>
        <taxon>Eukaryota</taxon>
        <taxon>Fungi</taxon>
        <taxon>Dikarya</taxon>
        <taxon>Ascomycota</taxon>
        <taxon>Pezizomycotina</taxon>
        <taxon>Leotiomycetes</taxon>
        <taxon>Helotiales</taxon>
        <taxon>Sclerotiniaceae</taxon>
        <taxon>Botrytis</taxon>
    </lineage>
</organism>
<evidence type="ECO:0000313" key="1">
    <source>
        <dbReference type="EMBL" id="CCD46845.1"/>
    </source>
</evidence>
<name>G2Y2F5_BOTF4</name>
<gene>
    <name evidence="1" type="ORF">BofuT4_uP115510.1</name>
</gene>
<sequence>MIILTSDDDSNSTYPASPSIQHGTIPMFQIHWKMAGSRDDSFFGQVIRSR</sequence>